<dbReference type="InterPro" id="IPR023346">
    <property type="entry name" value="Lysozyme-like_dom_sf"/>
</dbReference>
<dbReference type="InterPro" id="IPR018537">
    <property type="entry name" value="Peptidoglycan-bd_3"/>
</dbReference>
<evidence type="ECO:0000313" key="3">
    <source>
        <dbReference type="EMBL" id="PHK00810.1"/>
    </source>
</evidence>
<evidence type="ECO:0000259" key="2">
    <source>
        <dbReference type="Pfam" id="PF09374"/>
    </source>
</evidence>
<dbReference type="EMBL" id="LAHD01000078">
    <property type="protein sequence ID" value="PHK00810.1"/>
    <property type="molecule type" value="Genomic_DNA"/>
</dbReference>
<dbReference type="Pfam" id="PF05838">
    <property type="entry name" value="Glyco_hydro_108"/>
    <property type="match status" value="1"/>
</dbReference>
<dbReference type="Proteomes" id="UP000222310">
    <property type="component" value="Unassembled WGS sequence"/>
</dbReference>
<dbReference type="GeneID" id="57097322"/>
<dbReference type="Gene3D" id="1.20.141.10">
    <property type="entry name" value="Chitosanase, subunit A, domain 1"/>
    <property type="match status" value="1"/>
</dbReference>
<name>A0A9Q5Z942_NOSLI</name>
<evidence type="ECO:0008006" key="5">
    <source>
        <dbReference type="Google" id="ProtNLM"/>
    </source>
</evidence>
<organism evidence="3 4">
    <name type="scientific">Nostoc linckia z8</name>
    <dbReference type="NCBI Taxonomy" id="1628746"/>
    <lineage>
        <taxon>Bacteria</taxon>
        <taxon>Bacillati</taxon>
        <taxon>Cyanobacteriota</taxon>
        <taxon>Cyanophyceae</taxon>
        <taxon>Nostocales</taxon>
        <taxon>Nostocaceae</taxon>
        <taxon>Nostoc</taxon>
    </lineage>
</organism>
<feature type="domain" description="Peptidoglycan binding" evidence="2">
    <location>
        <begin position="102"/>
        <end position="172"/>
    </location>
</feature>
<dbReference type="InterPro" id="IPR008565">
    <property type="entry name" value="TtsA-like_GH18_dom"/>
</dbReference>
<dbReference type="RefSeq" id="WP_099071046.1">
    <property type="nucleotide sequence ID" value="NZ_LAHD01000078.1"/>
</dbReference>
<sequence>MTVYPAAFQKAMEILLKHEGEKFTNDPADSGGATKFGITLRTYRNDADPGATIDTIRNLTRDQAIAYYYKHWWQRGPYDEIATPDITVKLFNIAVNVGQKRANVLCQRALRACGIAIAEDGIIGMNTISALRVITPSFWLAAFRAETAGHYRLLAETRPKDERFLNGWLTRAYS</sequence>
<gene>
    <name evidence="3" type="ORF">VF08_23350</name>
</gene>
<feature type="domain" description="TtsA-like Glycoside hydrolase family 108" evidence="1">
    <location>
        <begin position="13"/>
        <end position="98"/>
    </location>
</feature>
<dbReference type="Pfam" id="PF09374">
    <property type="entry name" value="PG_binding_3"/>
    <property type="match status" value="1"/>
</dbReference>
<comment type="caution">
    <text evidence="3">The sequence shown here is derived from an EMBL/GenBank/DDBJ whole genome shotgun (WGS) entry which is preliminary data.</text>
</comment>
<evidence type="ECO:0000313" key="4">
    <source>
        <dbReference type="Proteomes" id="UP000222310"/>
    </source>
</evidence>
<evidence type="ECO:0000259" key="1">
    <source>
        <dbReference type="Pfam" id="PF05838"/>
    </source>
</evidence>
<dbReference type="SUPFAM" id="SSF53955">
    <property type="entry name" value="Lysozyme-like"/>
    <property type="match status" value="1"/>
</dbReference>
<protein>
    <recommendedName>
        <fullName evidence="5">Peptidoglycan domain protein</fullName>
    </recommendedName>
</protein>
<proteinExistence type="predicted"/>
<reference evidence="3 4" key="1">
    <citation type="submission" date="2015-02" db="EMBL/GenBank/DDBJ databases">
        <title>Nostoc linckia genome annotation.</title>
        <authorList>
            <person name="Zhou Z."/>
        </authorList>
    </citation>
    <scope>NUCLEOTIDE SEQUENCE [LARGE SCALE GENOMIC DNA]</scope>
    <source>
        <strain evidence="4">z8</strain>
    </source>
</reference>
<dbReference type="CDD" id="cd13926">
    <property type="entry name" value="N-acetylmuramidase_GH108"/>
    <property type="match status" value="1"/>
</dbReference>
<dbReference type="AlphaFoldDB" id="A0A9Q5Z942"/>
<accession>A0A9Q5Z942</accession>